<sequence length="60" mass="6821">MVFSYPLLNLEDNLKQVGDMAVIMLKSSAYPAPTRQLPVLKATTEQDRCIVRTAHCTRER</sequence>
<keyword evidence="2" id="KW-1185">Reference proteome</keyword>
<gene>
    <name evidence="1" type="ORF">BDFB_001822</name>
</gene>
<proteinExistence type="predicted"/>
<evidence type="ECO:0000313" key="1">
    <source>
        <dbReference type="EMBL" id="RZB40530.1"/>
    </source>
</evidence>
<reference evidence="1 2" key="1">
    <citation type="submission" date="2017-03" db="EMBL/GenBank/DDBJ databases">
        <title>Genome of the blue death feigning beetle - Asbolus verrucosus.</title>
        <authorList>
            <person name="Rider S.D."/>
        </authorList>
    </citation>
    <scope>NUCLEOTIDE SEQUENCE [LARGE SCALE GENOMIC DNA]</scope>
    <source>
        <strain evidence="1">Butters</strain>
        <tissue evidence="1">Head and leg muscle</tissue>
    </source>
</reference>
<protein>
    <submittedName>
        <fullName evidence="1">Uncharacterized protein</fullName>
    </submittedName>
</protein>
<dbReference type="EMBL" id="QDEB01118132">
    <property type="protein sequence ID" value="RZB40530.1"/>
    <property type="molecule type" value="Genomic_DNA"/>
</dbReference>
<organism evidence="1 2">
    <name type="scientific">Asbolus verrucosus</name>
    <name type="common">Desert ironclad beetle</name>
    <dbReference type="NCBI Taxonomy" id="1661398"/>
    <lineage>
        <taxon>Eukaryota</taxon>
        <taxon>Metazoa</taxon>
        <taxon>Ecdysozoa</taxon>
        <taxon>Arthropoda</taxon>
        <taxon>Hexapoda</taxon>
        <taxon>Insecta</taxon>
        <taxon>Pterygota</taxon>
        <taxon>Neoptera</taxon>
        <taxon>Endopterygota</taxon>
        <taxon>Coleoptera</taxon>
        <taxon>Polyphaga</taxon>
        <taxon>Cucujiformia</taxon>
        <taxon>Tenebrionidae</taxon>
        <taxon>Pimeliinae</taxon>
        <taxon>Asbolus</taxon>
    </lineage>
</organism>
<name>A0A482VBI2_ASBVE</name>
<dbReference type="OrthoDB" id="10334082at2759"/>
<dbReference type="Proteomes" id="UP000292052">
    <property type="component" value="Unassembled WGS sequence"/>
</dbReference>
<evidence type="ECO:0000313" key="2">
    <source>
        <dbReference type="Proteomes" id="UP000292052"/>
    </source>
</evidence>
<comment type="caution">
    <text evidence="1">The sequence shown here is derived from an EMBL/GenBank/DDBJ whole genome shotgun (WGS) entry which is preliminary data.</text>
</comment>
<dbReference type="AlphaFoldDB" id="A0A482VBI2"/>
<accession>A0A482VBI2</accession>